<dbReference type="PRINTS" id="PR00759">
    <property type="entry name" value="BASICPTASE"/>
</dbReference>
<evidence type="ECO:0000256" key="2">
    <source>
        <dbReference type="ARBA" id="ARBA00022525"/>
    </source>
</evidence>
<feature type="region of interest" description="Disordered" evidence="8">
    <location>
        <begin position="1364"/>
        <end position="1391"/>
    </location>
</feature>
<keyword evidence="2" id="KW-0964">Secreted</keyword>
<evidence type="ECO:0008006" key="14">
    <source>
        <dbReference type="Google" id="ProtNLM"/>
    </source>
</evidence>
<dbReference type="InterPro" id="IPR050098">
    <property type="entry name" value="TFPI/VKTCI-like"/>
</dbReference>
<evidence type="ECO:0000256" key="4">
    <source>
        <dbReference type="ARBA" id="ARBA00022690"/>
    </source>
</evidence>
<evidence type="ECO:0000256" key="9">
    <source>
        <dbReference type="SAM" id="SignalP"/>
    </source>
</evidence>
<feature type="domain" description="BPTI/Kunitz inhibitor" evidence="10">
    <location>
        <begin position="474"/>
        <end position="524"/>
    </location>
</feature>
<evidence type="ECO:0000256" key="8">
    <source>
        <dbReference type="SAM" id="MobiDB-lite"/>
    </source>
</evidence>
<dbReference type="CDD" id="cd00109">
    <property type="entry name" value="Kunitz-type"/>
    <property type="match status" value="9"/>
</dbReference>
<name>A0AA36CEV1_9BILA</name>
<dbReference type="SMART" id="SM00289">
    <property type="entry name" value="WR1"/>
    <property type="match status" value="4"/>
</dbReference>
<dbReference type="SUPFAM" id="SSF57362">
    <property type="entry name" value="BPTI-like"/>
    <property type="match status" value="10"/>
</dbReference>
<dbReference type="PROSITE" id="PS51162">
    <property type="entry name" value="THYROGLOBULIN_1_2"/>
    <property type="match status" value="1"/>
</dbReference>
<feature type="compositionally biased region" description="Acidic residues" evidence="8">
    <location>
        <begin position="1892"/>
        <end position="1904"/>
    </location>
</feature>
<feature type="compositionally biased region" description="Basic and acidic residues" evidence="8">
    <location>
        <begin position="929"/>
        <end position="946"/>
    </location>
</feature>
<dbReference type="InterPro" id="IPR002223">
    <property type="entry name" value="Kunitz_BPTI"/>
</dbReference>
<feature type="domain" description="BPTI/Kunitz inhibitor" evidence="10">
    <location>
        <begin position="726"/>
        <end position="776"/>
    </location>
</feature>
<feature type="signal peptide" evidence="9">
    <location>
        <begin position="1"/>
        <end position="18"/>
    </location>
</feature>
<keyword evidence="4" id="KW-0646">Protease inhibitor</keyword>
<keyword evidence="13" id="KW-1185">Reference proteome</keyword>
<dbReference type="PROSITE" id="PS50279">
    <property type="entry name" value="BPTI_KUNITZ_2"/>
    <property type="match status" value="10"/>
</dbReference>
<dbReference type="Gene3D" id="4.10.800.10">
    <property type="entry name" value="Thyroglobulin type-1"/>
    <property type="match status" value="1"/>
</dbReference>
<feature type="domain" description="BPTI/Kunitz inhibitor" evidence="10">
    <location>
        <begin position="2139"/>
        <end position="2196"/>
    </location>
</feature>
<evidence type="ECO:0000256" key="6">
    <source>
        <dbReference type="ARBA" id="ARBA00023157"/>
    </source>
</evidence>
<feature type="domain" description="BPTI/Kunitz inhibitor" evidence="10">
    <location>
        <begin position="547"/>
        <end position="597"/>
    </location>
</feature>
<keyword evidence="9" id="KW-0732">Signal</keyword>
<dbReference type="PANTHER" id="PTHR10083:SF217">
    <property type="entry name" value="BOOPHILIN-H2"/>
    <property type="match status" value="1"/>
</dbReference>
<sequence>MRILALLVAAAIAVPALSSDVDPCKRQPFRGRCPSKDGASQTRSQFVLRYYMRDFECVSYPYGHCANDDSEPRLFRYKEECEDACLSGPGNLGTPKETKSSEAPETTSSTTPTTTTTTESESESEESNESTEAPRTECERRRAASGSGGLVRGGWIPECSPEDGSFEKMQCEPNGHSCFCVDHRGIELPNSRMRSGKPDCESIATAGAPRTNECQGGPVPGPCSTSLQRWYYDESAKKCKTFHYSGCGGNGNNYATEHACHDRCAPVAQVAPKCERGEPLKTVTGAPINCAKRDCPSGYECSTVQGSAVCCPQNDKTVGALDSGRPAVGGDVCQMPKERGPCDHYELRFYYNPDNKECKYFFYGGCEGNGNNFEKVEDCEQRCNVTRAPRFGHISHPLNANQPLGTVPGIRVTTTTATTTRRSATTTTAKPTTAARTSTHPPTTTTKAAPLQKLFTLKPEMPDADLALLEVNRCKHPRDVGTCRGQFVRWFFNTESLECEVFTYSGCAGNGNNFATREECALTCSRLAPTTAQPLPDTVPPEVANVCLHDVDAGECNGVFKRFAFDGETENCRPFTYGGCGGNGNNFATIDECEQKCHGVKLPKGVEPSKVHTGVTTDAPIPPTINVCDHPVDKGPCAGTFQRFAFDQLTGDCLQFTYGGCGAPIPISAQCKKLKFDIDVKQCTVPESLLRHRGRTTPPSITRSPPGPRASSNHQFESPMTMTEKCLQPVDPGPCSHFVDRYFFDPADGQCHPFKYGGCAGNRNHFFTLRECEIHCARFSRFVAPTSVEQPSASTPLGTKIRLGRVFSEEEDEDEDEQEEEVVDEPLQTPDRRPVAPPGTQFGSRISISTTKGTTRRVSTTTTRRSTTTTTTTSSTSTEEEEEESEEVQAPRASRPSLATAAPKVSTTGAAVKSEELETVEESEEVEDEPKVELKQSLEKSEDKNFAELPKSVTSIKSEEVEESVDEPEDEKKRVLKEDEVPEHEKSILKGRGSLEKAASEENPVQKVQEIPEKILKALETLKKSTETLEESEESGMEPAEVLETDPMTIEELAAATHKESTTPLSTSTTPVILVPSTTPAAVRNATLHAVRILPKKPTTTAPLFIEQGEREHEKEKEQENKSSTEQRMPSETVDVDPEQLKMDEEDGDMDEIKPTTSSSSTTTTTTTSPSTTTTTTTTPRPVPVHPEAAGREPVPLAPVGIGRSMESLDLDRIAEPTLSTTQQPPRPAPAAKPVQQPLVNPVIVCALPPDAGHCKDYVPRWFFNAESGQCEQFSYGSCGGNANNFFDRATCEVGCIAMHRPMGVLNRIPERCAHEKEPGFGGGYNVLWYFNTKNLRCEQFIYQGSGGNPNRFVSITACQHQCSSEGPFAQPQPPTTQSTQRPTTQNPLDSTDAVTVPFVATQPPQPVPQVPYFKDQWDCNIPPKMSKEDMEKFDKEYSHEEMEKEDEDEDEEEADVSADHRALLEPIPDHVKSFEKIEDVDLVPPPSSPIVGGLQHETPGEVGHPPAVRGDKTLIALQPNQIPDNSNPQYKVEPLPVEGTPLGPNANQPIVGPSPPESVNYQTGAKPKAHGINSFSELNAIDIDKFDVPEGAEGSDDTVDGGQLVPACPNGLQAHRYVDGRPVQCLPGRNQCPVDSVCYFNGLDYFCCPTVEDPYDKHIFGGYDGEETKQGYKQFGPLKIRRLRDAPMRDKRSLRQKRQTAFSMDDIVMPLRFDAEKPRQFASAAAVMGTSQRRRKQPSKWSPLDRDVSICIQPVQVGDCHAQHSRYFYDRNTDTCQPFYYSGCKGNANNFLSLDDCQRLCVIGQRRPSAATLIEEEKPVPAGQCPGEQPPLGGKYPVLCGNKNDSFGCPTGYYCRGGPPDVCCPGQNPATVKFVPTVLGAKTDVRASVDASEEEEEVEDETVTEQPTTTTTAGKKAYLEVPEFICPDASDPLFGRNGRPLLCGAGFDGVKMCPRGFYCAIDAGRGTRLCCPLLGSASRIPNEQVDAPYFGRRQANPGEVVGRGSLPEDASSSAAASKEEEADYTVPEVTVQETRLASAAAVPSRPTKPAPRQPEPVNEEGEADEDEYEDEGAEQGDFAKLKMKPDRPVNKAQQIANSPEVDGVHIEIESETDVVDAEAPSALLGSKEHPEHRDLSECQLAPSVGRICREDEPAPRTNLHYYYSPKDKRCKLYFYKGCGGNANRFEKKAQCEEACARV</sequence>
<feature type="domain" description="BPTI/Kunitz inhibitor" evidence="10">
    <location>
        <begin position="1752"/>
        <end position="1802"/>
    </location>
</feature>
<feature type="compositionally biased region" description="Acidic residues" evidence="8">
    <location>
        <begin position="960"/>
        <end position="969"/>
    </location>
</feature>
<organism evidence="12 13">
    <name type="scientific">Mesorhabditis spiculigera</name>
    <dbReference type="NCBI Taxonomy" id="96644"/>
    <lineage>
        <taxon>Eukaryota</taxon>
        <taxon>Metazoa</taxon>
        <taxon>Ecdysozoa</taxon>
        <taxon>Nematoda</taxon>
        <taxon>Chromadorea</taxon>
        <taxon>Rhabditida</taxon>
        <taxon>Rhabditina</taxon>
        <taxon>Rhabditomorpha</taxon>
        <taxon>Rhabditoidea</taxon>
        <taxon>Rhabditidae</taxon>
        <taxon>Mesorhabditinae</taxon>
        <taxon>Mesorhabditis</taxon>
    </lineage>
</organism>
<gene>
    <name evidence="12" type="ORF">MSPICULIGERA_LOCUS5729</name>
</gene>
<accession>A0AA36CEV1</accession>
<keyword evidence="6 7" id="KW-1015">Disulfide bond</keyword>
<dbReference type="Proteomes" id="UP001177023">
    <property type="component" value="Unassembled WGS sequence"/>
</dbReference>
<evidence type="ECO:0000259" key="11">
    <source>
        <dbReference type="PROSITE" id="PS51162"/>
    </source>
</evidence>
<dbReference type="InterPro" id="IPR000716">
    <property type="entry name" value="Thyroglobulin_1"/>
</dbReference>
<feature type="compositionally biased region" description="Acidic residues" evidence="8">
    <location>
        <begin position="809"/>
        <end position="824"/>
    </location>
</feature>
<feature type="domain" description="BPTI/Kunitz inhibitor" evidence="10">
    <location>
        <begin position="1313"/>
        <end position="1363"/>
    </location>
</feature>
<feature type="compositionally biased region" description="Low complexity" evidence="8">
    <location>
        <begin position="1376"/>
        <end position="1391"/>
    </location>
</feature>
<proteinExistence type="predicted"/>
<dbReference type="Gene3D" id="4.10.410.10">
    <property type="entry name" value="Pancreatic trypsin inhibitor Kunitz domain"/>
    <property type="match status" value="10"/>
</dbReference>
<feature type="non-terminal residue" evidence="12">
    <location>
        <position position="1"/>
    </location>
</feature>
<feature type="compositionally biased region" description="Low complexity" evidence="8">
    <location>
        <begin position="1155"/>
        <end position="1180"/>
    </location>
</feature>
<feature type="disulfide bond" evidence="7">
    <location>
        <begin position="171"/>
        <end position="178"/>
    </location>
</feature>
<dbReference type="SMART" id="SM00131">
    <property type="entry name" value="KU"/>
    <property type="match status" value="10"/>
</dbReference>
<evidence type="ECO:0000313" key="12">
    <source>
        <dbReference type="EMBL" id="CAJ0567167.1"/>
    </source>
</evidence>
<feature type="compositionally biased region" description="Basic and acidic residues" evidence="8">
    <location>
        <begin position="132"/>
        <end position="142"/>
    </location>
</feature>
<feature type="domain" description="BPTI/Kunitz inhibitor" evidence="10">
    <location>
        <begin position="333"/>
        <end position="383"/>
    </location>
</feature>
<evidence type="ECO:0000256" key="1">
    <source>
        <dbReference type="ARBA" id="ARBA00004613"/>
    </source>
</evidence>
<dbReference type="InterPro" id="IPR036857">
    <property type="entry name" value="Thyroglobulin_1_sf"/>
</dbReference>
<feature type="compositionally biased region" description="Basic and acidic residues" evidence="8">
    <location>
        <begin position="1434"/>
        <end position="1443"/>
    </location>
</feature>
<feature type="compositionally biased region" description="Acidic residues" evidence="8">
    <location>
        <begin position="2058"/>
        <end position="2075"/>
    </location>
</feature>
<comment type="caution">
    <text evidence="12">The sequence shown here is derived from an EMBL/GenBank/DDBJ whole genome shotgun (WGS) entry which is preliminary data.</text>
</comment>
<feature type="domain" description="BPTI/Kunitz inhibitor" evidence="10">
    <location>
        <begin position="214"/>
        <end position="264"/>
    </location>
</feature>
<feature type="compositionally biased region" description="Acidic residues" evidence="8">
    <location>
        <begin position="1134"/>
        <end position="1150"/>
    </location>
</feature>
<feature type="compositionally biased region" description="Acidic residues" evidence="8">
    <location>
        <begin position="1028"/>
        <end position="1044"/>
    </location>
</feature>
<feature type="region of interest" description="Disordered" evidence="8">
    <location>
        <begin position="1025"/>
        <end position="1044"/>
    </location>
</feature>
<evidence type="ECO:0000256" key="5">
    <source>
        <dbReference type="ARBA" id="ARBA00022900"/>
    </source>
</evidence>
<feature type="compositionally biased region" description="Polar residues" evidence="8">
    <location>
        <begin position="787"/>
        <end position="797"/>
    </location>
</feature>
<feature type="compositionally biased region" description="Acidic residues" evidence="8">
    <location>
        <begin position="120"/>
        <end position="129"/>
    </location>
</feature>
<feature type="compositionally biased region" description="Low complexity" evidence="8">
    <location>
        <begin position="103"/>
        <end position="119"/>
    </location>
</feature>
<feature type="domain" description="BPTI/Kunitz inhibitor" evidence="10">
    <location>
        <begin position="1246"/>
        <end position="1296"/>
    </location>
</feature>
<feature type="chain" id="PRO_5041247592" description="Papilin" evidence="9">
    <location>
        <begin position="19"/>
        <end position="2199"/>
    </location>
</feature>
<dbReference type="FunFam" id="4.10.410.10:FF:000020">
    <property type="entry name" value="Collagen, type VI, alpha 3"/>
    <property type="match status" value="2"/>
</dbReference>
<feature type="domain" description="Thyroglobulin type-1" evidence="11">
    <location>
        <begin position="135"/>
        <end position="200"/>
    </location>
</feature>
<dbReference type="EMBL" id="CATQJA010001413">
    <property type="protein sequence ID" value="CAJ0567167.1"/>
    <property type="molecule type" value="Genomic_DNA"/>
</dbReference>
<feature type="domain" description="BPTI/Kunitz inhibitor" evidence="10">
    <location>
        <begin position="628"/>
        <end position="662"/>
    </location>
</feature>
<feature type="compositionally biased region" description="Acidic residues" evidence="8">
    <location>
        <begin position="878"/>
        <end position="887"/>
    </location>
</feature>
<feature type="region of interest" description="Disordered" evidence="8">
    <location>
        <begin position="418"/>
        <end position="446"/>
    </location>
</feature>
<feature type="compositionally biased region" description="Acidic residues" evidence="8">
    <location>
        <begin position="917"/>
        <end position="928"/>
    </location>
</feature>
<comment type="subcellular location">
    <subcellularLocation>
        <location evidence="1">Secreted</location>
    </subcellularLocation>
</comment>
<reference evidence="12" key="1">
    <citation type="submission" date="2023-06" db="EMBL/GenBank/DDBJ databases">
        <authorList>
            <person name="Delattre M."/>
        </authorList>
    </citation>
    <scope>NUCLEOTIDE SEQUENCE</scope>
    <source>
        <strain evidence="12">AF72</strain>
    </source>
</reference>
<feature type="compositionally biased region" description="Acidic residues" evidence="8">
    <location>
        <begin position="1444"/>
        <end position="1455"/>
    </location>
</feature>
<dbReference type="SMART" id="SM00211">
    <property type="entry name" value="TY"/>
    <property type="match status" value="1"/>
</dbReference>
<dbReference type="InterPro" id="IPR028150">
    <property type="entry name" value="Lustrin_cystein"/>
</dbReference>
<feature type="region of interest" description="Disordered" evidence="8">
    <location>
        <begin position="1888"/>
        <end position="1915"/>
    </location>
</feature>
<feature type="disulfide bond" evidence="7">
    <location>
        <begin position="180"/>
        <end position="200"/>
    </location>
</feature>
<dbReference type="InterPro" id="IPR036880">
    <property type="entry name" value="Kunitz_BPTI_sf"/>
</dbReference>
<feature type="compositionally biased region" description="Basic and acidic residues" evidence="8">
    <location>
        <begin position="970"/>
        <end position="1000"/>
    </location>
</feature>
<evidence type="ECO:0000256" key="7">
    <source>
        <dbReference type="PROSITE-ProRule" id="PRU00500"/>
    </source>
</evidence>
<keyword evidence="5" id="KW-0722">Serine protease inhibitor</keyword>
<dbReference type="GO" id="GO:0004867">
    <property type="term" value="F:serine-type endopeptidase inhibitor activity"/>
    <property type="evidence" value="ECO:0007669"/>
    <property type="project" value="UniProtKB-KW"/>
</dbReference>
<feature type="region of interest" description="Disordered" evidence="8">
    <location>
        <begin position="786"/>
        <end position="1006"/>
    </location>
</feature>
<dbReference type="CDD" id="cd00191">
    <property type="entry name" value="TY"/>
    <property type="match status" value="1"/>
</dbReference>
<evidence type="ECO:0000259" key="10">
    <source>
        <dbReference type="PROSITE" id="PS50279"/>
    </source>
</evidence>
<feature type="region of interest" description="Disordered" evidence="8">
    <location>
        <begin position="1434"/>
        <end position="1455"/>
    </location>
</feature>
<dbReference type="PROSITE" id="PS00280">
    <property type="entry name" value="BPTI_KUNITZ_1"/>
    <property type="match status" value="5"/>
</dbReference>
<dbReference type="FunFam" id="4.10.410.10:FF:000006">
    <property type="entry name" value="Serine peptidase inhibitor, Kunitz type 1"/>
    <property type="match status" value="1"/>
</dbReference>
<dbReference type="Pfam" id="PF00086">
    <property type="entry name" value="Thyroglobulin_1"/>
    <property type="match status" value="1"/>
</dbReference>
<dbReference type="InterPro" id="IPR020901">
    <property type="entry name" value="Prtase_inh_Kunz-CS"/>
</dbReference>
<protein>
    <recommendedName>
        <fullName evidence="14">Papilin</fullName>
    </recommendedName>
</protein>
<keyword evidence="3" id="KW-0800">Toxin</keyword>
<evidence type="ECO:0000313" key="13">
    <source>
        <dbReference type="Proteomes" id="UP001177023"/>
    </source>
</evidence>
<feature type="region of interest" description="Disordered" evidence="8">
    <location>
        <begin position="1994"/>
        <end position="2135"/>
    </location>
</feature>
<feature type="region of interest" description="Disordered" evidence="8">
    <location>
        <begin position="692"/>
        <end position="714"/>
    </location>
</feature>
<dbReference type="InterPro" id="IPR006150">
    <property type="entry name" value="Cys_repeat_1"/>
</dbReference>
<dbReference type="PROSITE" id="PS00484">
    <property type="entry name" value="THYROGLOBULIN_1_1"/>
    <property type="match status" value="1"/>
</dbReference>
<feature type="compositionally biased region" description="Basic and acidic residues" evidence="8">
    <location>
        <begin position="1108"/>
        <end position="1125"/>
    </location>
</feature>
<comment type="caution">
    <text evidence="7">Lacks conserved residue(s) required for the propagation of feature annotation.</text>
</comment>
<evidence type="ECO:0000256" key="3">
    <source>
        <dbReference type="ARBA" id="ARBA00022656"/>
    </source>
</evidence>
<feature type="region of interest" description="Disordered" evidence="8">
    <location>
        <begin position="88"/>
        <end position="157"/>
    </location>
</feature>
<feature type="compositionally biased region" description="Low complexity" evidence="8">
    <location>
        <begin position="849"/>
        <end position="877"/>
    </location>
</feature>
<dbReference type="Pfam" id="PF14625">
    <property type="entry name" value="Lustrin_cystein"/>
    <property type="match status" value="3"/>
</dbReference>
<dbReference type="Pfam" id="PF00014">
    <property type="entry name" value="Kunitz_BPTI"/>
    <property type="match status" value="10"/>
</dbReference>
<feature type="region of interest" description="Disordered" evidence="8">
    <location>
        <begin position="1094"/>
        <end position="1200"/>
    </location>
</feature>
<dbReference type="PANTHER" id="PTHR10083">
    <property type="entry name" value="KUNITZ-TYPE PROTEASE INHIBITOR-RELATED"/>
    <property type="match status" value="1"/>
</dbReference>
<dbReference type="SUPFAM" id="SSF57610">
    <property type="entry name" value="Thyroglobulin type-1 domain"/>
    <property type="match status" value="1"/>
</dbReference>
<feature type="compositionally biased region" description="Basic and acidic residues" evidence="8">
    <location>
        <begin position="2078"/>
        <end position="2090"/>
    </location>
</feature>